<gene>
    <name evidence="1" type="ORF">LCGC14_1260050</name>
</gene>
<dbReference type="EMBL" id="LAZR01006975">
    <property type="protein sequence ID" value="KKM88307.1"/>
    <property type="molecule type" value="Genomic_DNA"/>
</dbReference>
<reference evidence="1" key="1">
    <citation type="journal article" date="2015" name="Nature">
        <title>Complex archaea that bridge the gap between prokaryotes and eukaryotes.</title>
        <authorList>
            <person name="Spang A."/>
            <person name="Saw J.H."/>
            <person name="Jorgensen S.L."/>
            <person name="Zaremba-Niedzwiedzka K."/>
            <person name="Martijn J."/>
            <person name="Lind A.E."/>
            <person name="van Eijk R."/>
            <person name="Schleper C."/>
            <person name="Guy L."/>
            <person name="Ettema T.J."/>
        </authorList>
    </citation>
    <scope>NUCLEOTIDE SEQUENCE</scope>
</reference>
<sequence length="179" mass="18558">MAITANDIKFKYSTKVGGAGNQNTGTAAGSLGKYISTTEITGAQLNNLFDDVTGDENTNGDVEYRCIFIHNAHATLTLTNIWVWSSAEVSGGAVIHYAADPAGSSSIGQSAAQAIVIADEDTAPSGIGTYFSFDTKGLLISASLPAAQCLAIWLRRTAQNTPALNNDGVTLKVEGDTPA</sequence>
<dbReference type="AlphaFoldDB" id="A0A0F9P4D8"/>
<name>A0A0F9P4D8_9ZZZZ</name>
<protein>
    <submittedName>
        <fullName evidence="1">Uncharacterized protein</fullName>
    </submittedName>
</protein>
<organism evidence="1">
    <name type="scientific">marine sediment metagenome</name>
    <dbReference type="NCBI Taxonomy" id="412755"/>
    <lineage>
        <taxon>unclassified sequences</taxon>
        <taxon>metagenomes</taxon>
        <taxon>ecological metagenomes</taxon>
    </lineage>
</organism>
<accession>A0A0F9P4D8</accession>
<comment type="caution">
    <text evidence="1">The sequence shown here is derived from an EMBL/GenBank/DDBJ whole genome shotgun (WGS) entry which is preliminary data.</text>
</comment>
<proteinExistence type="predicted"/>
<evidence type="ECO:0000313" key="1">
    <source>
        <dbReference type="EMBL" id="KKM88307.1"/>
    </source>
</evidence>